<name>A0ABY3SIB2_9BACL</name>
<evidence type="ECO:0000313" key="1">
    <source>
        <dbReference type="EMBL" id="UJF32979.1"/>
    </source>
</evidence>
<sequence length="127" mass="13047">MLPSVYTKLALIGFLCFVAVVGAKPEFGYSQQPSTPGAGPEIHLVRPGSPTFYNTNPFGMPGTETGIRAASTSGGSANFPPFGPSPAASYQMLSDSSGTPTGSRGNLVGLLGLLGLLGFIRKTDPVR</sequence>
<organism evidence="1 2">
    <name type="scientific">Paenibacillus hexagrammi</name>
    <dbReference type="NCBI Taxonomy" id="2908839"/>
    <lineage>
        <taxon>Bacteria</taxon>
        <taxon>Bacillati</taxon>
        <taxon>Bacillota</taxon>
        <taxon>Bacilli</taxon>
        <taxon>Bacillales</taxon>
        <taxon>Paenibacillaceae</taxon>
        <taxon>Paenibacillus</taxon>
    </lineage>
</organism>
<reference evidence="1 2" key="1">
    <citation type="journal article" date="2024" name="Int. J. Syst. Evol. Microbiol.">
        <title>Paenibacillus hexagrammi sp. nov., a novel bacterium isolated from the gut content of Hexagrammos agrammus.</title>
        <authorList>
            <person name="Jung H.K."/>
            <person name="Kim D.G."/>
            <person name="Zin H."/>
            <person name="Park J."/>
            <person name="Jung H."/>
            <person name="Kim Y.O."/>
            <person name="Kong H.J."/>
            <person name="Kim J.W."/>
            <person name="Kim Y.S."/>
        </authorList>
    </citation>
    <scope>NUCLEOTIDE SEQUENCE [LARGE SCALE GENOMIC DNA]</scope>
    <source>
        <strain evidence="1 2">YPD9-1</strain>
    </source>
</reference>
<keyword evidence="2" id="KW-1185">Reference proteome</keyword>
<gene>
    <name evidence="1" type="ORF">L0M14_25940</name>
</gene>
<evidence type="ECO:0008006" key="3">
    <source>
        <dbReference type="Google" id="ProtNLM"/>
    </source>
</evidence>
<evidence type="ECO:0000313" key="2">
    <source>
        <dbReference type="Proteomes" id="UP001649230"/>
    </source>
</evidence>
<proteinExistence type="predicted"/>
<accession>A0ABY3SIB2</accession>
<protein>
    <recommendedName>
        <fullName evidence="3">MYXO-CTERM domain-containing protein</fullName>
    </recommendedName>
</protein>
<dbReference type="Proteomes" id="UP001649230">
    <property type="component" value="Chromosome"/>
</dbReference>
<dbReference type="EMBL" id="CP090978">
    <property type="protein sequence ID" value="UJF32979.1"/>
    <property type="molecule type" value="Genomic_DNA"/>
</dbReference>
<dbReference type="RefSeq" id="WP_235119322.1">
    <property type="nucleotide sequence ID" value="NZ_CP090978.1"/>
</dbReference>